<accession>A0ABW8P7Q2</accession>
<comment type="similarity">
    <text evidence="1">Belongs to the bacterial sugar transferase family.</text>
</comment>
<evidence type="ECO:0000313" key="4">
    <source>
        <dbReference type="EMBL" id="MFK7000582.1"/>
    </source>
</evidence>
<comment type="caution">
    <text evidence="4">The sequence shown here is derived from an EMBL/GenBank/DDBJ whole genome shotgun (WGS) entry which is preliminary data.</text>
</comment>
<dbReference type="EMBL" id="JAZGZP010000008">
    <property type="protein sequence ID" value="MFK7000582.1"/>
    <property type="molecule type" value="Genomic_DNA"/>
</dbReference>
<gene>
    <name evidence="4" type="ORF">V3I07_06710</name>
</gene>
<evidence type="ECO:0000313" key="5">
    <source>
        <dbReference type="Proteomes" id="UP001621706"/>
    </source>
</evidence>
<dbReference type="Proteomes" id="UP001621706">
    <property type="component" value="Unassembled WGS sequence"/>
</dbReference>
<reference evidence="4 5" key="1">
    <citation type="submission" date="2024-02" db="EMBL/GenBank/DDBJ databases">
        <title>Comparative Genomic Analysis of Flavobacterium Species Causing Columnaris Disease of Freshwater Fish in Thailand: Insights into Virulence and Resistance Mechanisms.</title>
        <authorList>
            <person name="Nguyen D."/>
            <person name="Chokmangmeepisarn P."/>
            <person name="Khianchaikhan K."/>
            <person name="Morishita M."/>
            <person name="Bunnoy A."/>
            <person name="Rodkhum C."/>
        </authorList>
    </citation>
    <scope>NUCLEOTIDE SEQUENCE [LARGE SCALE GENOMIC DNA]</scope>
    <source>
        <strain evidence="4 5">CNRT2201</strain>
    </source>
</reference>
<dbReference type="GO" id="GO:0016740">
    <property type="term" value="F:transferase activity"/>
    <property type="evidence" value="ECO:0007669"/>
    <property type="project" value="UniProtKB-KW"/>
</dbReference>
<organism evidence="4 5">
    <name type="scientific">Flavobacterium oreochromis</name>
    <dbReference type="NCBI Taxonomy" id="2906078"/>
    <lineage>
        <taxon>Bacteria</taxon>
        <taxon>Pseudomonadati</taxon>
        <taxon>Bacteroidota</taxon>
        <taxon>Flavobacteriia</taxon>
        <taxon>Flavobacteriales</taxon>
        <taxon>Flavobacteriaceae</taxon>
        <taxon>Flavobacterium</taxon>
    </lineage>
</organism>
<dbReference type="InterPro" id="IPR003362">
    <property type="entry name" value="Bact_transf"/>
</dbReference>
<proteinExistence type="inferred from homology"/>
<evidence type="ECO:0000256" key="2">
    <source>
        <dbReference type="SAM" id="Phobius"/>
    </source>
</evidence>
<keyword evidence="2" id="KW-0812">Transmembrane</keyword>
<feature type="transmembrane region" description="Helical" evidence="2">
    <location>
        <begin position="7"/>
        <end position="30"/>
    </location>
</feature>
<keyword evidence="4" id="KW-0808">Transferase</keyword>
<keyword evidence="5" id="KW-1185">Reference proteome</keyword>
<name>A0ABW8P7Q2_9FLAO</name>
<keyword evidence="2" id="KW-0472">Membrane</keyword>
<dbReference type="Pfam" id="PF02397">
    <property type="entry name" value="Bac_transf"/>
    <property type="match status" value="1"/>
</dbReference>
<protein>
    <submittedName>
        <fullName evidence="4">Sugar transferase</fullName>
    </submittedName>
</protein>
<sequence length="186" mass="21921">MKRLFDFCFSLLLIILFFWLLLLIFILVSLDVKGLGLFLQVRIGQFGKEFLVYKFKTIKGSKISKIGNFLRKYKIDELPQLFNILKGEMSFVGPRPDLKGYYDNVQGEFLKILELKPGLTSEAALKYFSEDLLLSKQDNPEEYNDEIIFPDKLKMNLDYYYKRKFSVDLLVIIRTIKKILSYNAKR</sequence>
<dbReference type="PANTHER" id="PTHR30576:SF20">
    <property type="entry name" value="QUINOVOSAMINEPHOSPHOTRANSFERAE-RELATED"/>
    <property type="match status" value="1"/>
</dbReference>
<keyword evidence="2" id="KW-1133">Transmembrane helix</keyword>
<evidence type="ECO:0000259" key="3">
    <source>
        <dbReference type="Pfam" id="PF02397"/>
    </source>
</evidence>
<dbReference type="PANTHER" id="PTHR30576">
    <property type="entry name" value="COLANIC BIOSYNTHESIS UDP-GLUCOSE LIPID CARRIER TRANSFERASE"/>
    <property type="match status" value="1"/>
</dbReference>
<evidence type="ECO:0000256" key="1">
    <source>
        <dbReference type="ARBA" id="ARBA00006464"/>
    </source>
</evidence>
<feature type="domain" description="Bacterial sugar transferase" evidence="3">
    <location>
        <begin position="2"/>
        <end position="180"/>
    </location>
</feature>
<dbReference type="RefSeq" id="WP_165624198.1">
    <property type="nucleotide sequence ID" value="NZ_JAZGZP010000008.1"/>
</dbReference>